<evidence type="ECO:0000256" key="1">
    <source>
        <dbReference type="ARBA" id="ARBA00007636"/>
    </source>
</evidence>
<dbReference type="PROSITE" id="PS00678">
    <property type="entry name" value="WD_REPEATS_1"/>
    <property type="match status" value="4"/>
</dbReference>
<accession>A0A9L0T330</accession>
<feature type="repeat" description="WD" evidence="4">
    <location>
        <begin position="390"/>
        <end position="431"/>
    </location>
</feature>
<dbReference type="Pfam" id="PF25175">
    <property type="entry name" value="Beta-prop_WDR5"/>
    <property type="match status" value="1"/>
</dbReference>
<dbReference type="InterPro" id="IPR036322">
    <property type="entry name" value="WD40_repeat_dom_sf"/>
</dbReference>
<feature type="compositionally biased region" description="Polar residues" evidence="5">
    <location>
        <begin position="240"/>
        <end position="251"/>
    </location>
</feature>
<sequence length="557" mass="60468">MFLFVRLGWRLSWEGSGTFSAGPSCILWSSPGAASGAASCLQESHLTSCWVSIFTLKGAALGPLSCSFDSCRGLFCSHWCSAWRPRATLLSASAVAWLPHTLGSVKWTFQLLSPSAHPAHPGAGSTWVNWHSLVVLKIITKWLAFSEHQRCAGTSSLAGLPGLSLPSPTSGLGLWVQQDPSLGPASLLQVSIPRQLFHCEPSTRSCGLLHRRLPVSLPVDLRAMATEEKKPETEAARAQPTPSSSATQSKPTPVKPNYALKFTLAGHTKAVSSVKFSPNGEWLASSSADKLIKIWGAYDGKFEKTISGHKLGISDVAWSSDSNLLVSASDDKTLKIWDVSSGKCLKTLKGHSNYVFCCNFNPQSNLIVSGSFDESVRIWDVKTGKCLKTLPAHSDPVSAVHFNRDGSLIVSSSYDGLCRIWDTASGQCLKTLIDDDNPPVSFVKFSPNGKYILAATLDNTLKLWDYSKGKCLKTYTGHKNEKYCIFANFSVTGGKWIVSGSEDNLVYIWNLQTKEIVQKLQGHTDVVISTACHPTENIIASAALENDKTIKLWKSDC</sequence>
<feature type="repeat" description="WD" evidence="4">
    <location>
        <begin position="475"/>
        <end position="519"/>
    </location>
</feature>
<keyword evidence="3" id="KW-0677">Repeat</keyword>
<dbReference type="AlphaFoldDB" id="A0A9L0T330"/>
<dbReference type="PANTHER" id="PTHR22847">
    <property type="entry name" value="WD40 REPEAT PROTEIN"/>
    <property type="match status" value="1"/>
</dbReference>
<feature type="repeat" description="WD" evidence="4">
    <location>
        <begin position="433"/>
        <end position="474"/>
    </location>
</feature>
<dbReference type="PROSITE" id="PS50082">
    <property type="entry name" value="WD_REPEATS_2"/>
    <property type="match status" value="6"/>
</dbReference>
<dbReference type="InterPro" id="IPR059122">
    <property type="entry name" value="Beta-prop_WDR5-like"/>
</dbReference>
<reference evidence="7" key="3">
    <citation type="submission" date="2025-09" db="UniProtKB">
        <authorList>
            <consortium name="Ensembl"/>
        </authorList>
    </citation>
    <scope>IDENTIFICATION</scope>
    <source>
        <strain evidence="7">Thoroughbred</strain>
    </source>
</reference>
<dbReference type="InterPro" id="IPR020472">
    <property type="entry name" value="WD40_PAC1"/>
</dbReference>
<dbReference type="GO" id="GO:0048188">
    <property type="term" value="C:Set1C/COMPASS complex"/>
    <property type="evidence" value="ECO:0000318"/>
    <property type="project" value="GO_Central"/>
</dbReference>
<name>A0A9L0T330_HORSE</name>
<protein>
    <submittedName>
        <fullName evidence="7">WD repeat domain 5</fullName>
    </submittedName>
</protein>
<feature type="domain" description="WDR5-like beta-propeller" evidence="6">
    <location>
        <begin position="263"/>
        <end position="554"/>
    </location>
</feature>
<dbReference type="InterPro" id="IPR001680">
    <property type="entry name" value="WD40_rpt"/>
</dbReference>
<feature type="region of interest" description="Disordered" evidence="5">
    <location>
        <begin position="227"/>
        <end position="254"/>
    </location>
</feature>
<comment type="similarity">
    <text evidence="1">Belongs to the WD repeat WDR5/wds family.</text>
</comment>
<evidence type="ECO:0000313" key="7">
    <source>
        <dbReference type="Ensembl" id="ENSECAP00000082685.1"/>
    </source>
</evidence>
<feature type="repeat" description="WD" evidence="4">
    <location>
        <begin position="264"/>
        <end position="305"/>
    </location>
</feature>
<keyword evidence="2 4" id="KW-0853">WD repeat</keyword>
<dbReference type="PANTHER" id="PTHR22847:SF560">
    <property type="entry name" value="WD REPEAT-CONTAINING PROTEIN 5"/>
    <property type="match status" value="1"/>
</dbReference>
<organism evidence="7 8">
    <name type="scientific">Equus caballus</name>
    <name type="common">Horse</name>
    <dbReference type="NCBI Taxonomy" id="9796"/>
    <lineage>
        <taxon>Eukaryota</taxon>
        <taxon>Metazoa</taxon>
        <taxon>Chordata</taxon>
        <taxon>Craniata</taxon>
        <taxon>Vertebrata</taxon>
        <taxon>Euteleostomi</taxon>
        <taxon>Mammalia</taxon>
        <taxon>Eutheria</taxon>
        <taxon>Laurasiatheria</taxon>
        <taxon>Perissodactyla</taxon>
        <taxon>Equidae</taxon>
        <taxon>Equus</taxon>
    </lineage>
</organism>
<reference evidence="7" key="2">
    <citation type="submission" date="2025-08" db="UniProtKB">
        <authorList>
            <consortium name="Ensembl"/>
        </authorList>
    </citation>
    <scope>IDENTIFICATION</scope>
    <source>
        <strain evidence="7">Thoroughbred</strain>
    </source>
</reference>
<keyword evidence="8" id="KW-1185">Reference proteome</keyword>
<evidence type="ECO:0000259" key="6">
    <source>
        <dbReference type="Pfam" id="PF25175"/>
    </source>
</evidence>
<evidence type="ECO:0000256" key="2">
    <source>
        <dbReference type="ARBA" id="ARBA00022574"/>
    </source>
</evidence>
<reference evidence="7 8" key="1">
    <citation type="journal article" date="2009" name="Science">
        <title>Genome sequence, comparative analysis, and population genetics of the domestic horse.</title>
        <authorList>
            <consortium name="Broad Institute Genome Sequencing Platform"/>
            <consortium name="Broad Institute Whole Genome Assembly Team"/>
            <person name="Wade C.M."/>
            <person name="Giulotto E."/>
            <person name="Sigurdsson S."/>
            <person name="Zoli M."/>
            <person name="Gnerre S."/>
            <person name="Imsland F."/>
            <person name="Lear T.L."/>
            <person name="Adelson D.L."/>
            <person name="Bailey E."/>
            <person name="Bellone R.R."/>
            <person name="Bloecker H."/>
            <person name="Distl O."/>
            <person name="Edgar R.C."/>
            <person name="Garber M."/>
            <person name="Leeb T."/>
            <person name="Mauceli E."/>
            <person name="MacLeod J.N."/>
            <person name="Penedo M.C.T."/>
            <person name="Raison J.M."/>
            <person name="Sharpe T."/>
            <person name="Vogel J."/>
            <person name="Andersson L."/>
            <person name="Antczak D.F."/>
            <person name="Biagi T."/>
            <person name="Binns M.M."/>
            <person name="Chowdhary B.P."/>
            <person name="Coleman S.J."/>
            <person name="Della Valle G."/>
            <person name="Fryc S."/>
            <person name="Guerin G."/>
            <person name="Hasegawa T."/>
            <person name="Hill E.W."/>
            <person name="Jurka J."/>
            <person name="Kiialainen A."/>
            <person name="Lindgren G."/>
            <person name="Liu J."/>
            <person name="Magnani E."/>
            <person name="Mickelson J.R."/>
            <person name="Murray J."/>
            <person name="Nergadze S.G."/>
            <person name="Onofrio R."/>
            <person name="Pedroni S."/>
            <person name="Piras M.F."/>
            <person name="Raudsepp T."/>
            <person name="Rocchi M."/>
            <person name="Roeed K.H."/>
            <person name="Ryder O.A."/>
            <person name="Searle S."/>
            <person name="Skow L."/>
            <person name="Swinburne J.E."/>
            <person name="Syvaenen A.C."/>
            <person name="Tozaki T."/>
            <person name="Valberg S.J."/>
            <person name="Vaudin M."/>
            <person name="White J.R."/>
            <person name="Zody M.C."/>
            <person name="Lander E.S."/>
            <person name="Lindblad-Toh K."/>
        </authorList>
    </citation>
    <scope>NUCLEOTIDE SEQUENCE [LARGE SCALE GENOMIC DNA]</scope>
    <source>
        <strain evidence="7 8">Thoroughbred</strain>
    </source>
</reference>
<dbReference type="CDD" id="cd00200">
    <property type="entry name" value="WD40"/>
    <property type="match status" value="1"/>
</dbReference>
<dbReference type="SMART" id="SM00320">
    <property type="entry name" value="WD40"/>
    <property type="match status" value="7"/>
</dbReference>
<dbReference type="InterPro" id="IPR019775">
    <property type="entry name" value="WD40_repeat_CS"/>
</dbReference>
<dbReference type="Gene3D" id="2.130.10.10">
    <property type="entry name" value="YVTN repeat-like/Quinoprotein amine dehydrogenase"/>
    <property type="match status" value="1"/>
</dbReference>
<evidence type="ECO:0000256" key="3">
    <source>
        <dbReference type="ARBA" id="ARBA00022737"/>
    </source>
</evidence>
<dbReference type="PROSITE" id="PS50294">
    <property type="entry name" value="WD_REPEATS_REGION"/>
    <property type="match status" value="5"/>
</dbReference>
<evidence type="ECO:0000313" key="8">
    <source>
        <dbReference type="Proteomes" id="UP000002281"/>
    </source>
</evidence>
<dbReference type="FunFam" id="2.130.10.10:FF:000029">
    <property type="entry name" value="WD repeat-containing protein 5"/>
    <property type="match status" value="1"/>
</dbReference>
<dbReference type="Proteomes" id="UP000002281">
    <property type="component" value="Chromosome 25"/>
</dbReference>
<dbReference type="GO" id="GO:0042393">
    <property type="term" value="F:histone binding"/>
    <property type="evidence" value="ECO:0000318"/>
    <property type="project" value="GO_Central"/>
</dbReference>
<dbReference type="SUPFAM" id="SSF50978">
    <property type="entry name" value="WD40 repeat-like"/>
    <property type="match status" value="1"/>
</dbReference>
<dbReference type="Ensembl" id="ENSECAT00000136006.1">
    <property type="protein sequence ID" value="ENSECAP00000082685.1"/>
    <property type="gene ID" value="ENSECAG00000017389.4"/>
</dbReference>
<dbReference type="InterPro" id="IPR015943">
    <property type="entry name" value="WD40/YVTN_repeat-like_dom_sf"/>
</dbReference>
<feature type="repeat" description="WD" evidence="4">
    <location>
        <begin position="306"/>
        <end position="347"/>
    </location>
</feature>
<proteinExistence type="inferred from homology"/>
<dbReference type="GeneTree" id="ENSGT00940000154143"/>
<evidence type="ECO:0000256" key="5">
    <source>
        <dbReference type="SAM" id="MobiDB-lite"/>
    </source>
</evidence>
<evidence type="ECO:0000256" key="4">
    <source>
        <dbReference type="PROSITE-ProRule" id="PRU00221"/>
    </source>
</evidence>
<gene>
    <name evidence="7" type="primary">WDR5</name>
</gene>
<dbReference type="PRINTS" id="PR00320">
    <property type="entry name" value="GPROTEINBRPT"/>
</dbReference>
<feature type="repeat" description="WD" evidence="4">
    <location>
        <begin position="348"/>
        <end position="389"/>
    </location>
</feature>